<comment type="caution">
    <text evidence="2">The sequence shown here is derived from an EMBL/GenBank/DDBJ whole genome shotgun (WGS) entry which is preliminary data.</text>
</comment>
<dbReference type="Pfam" id="PF00583">
    <property type="entry name" value="Acetyltransf_1"/>
    <property type="match status" value="1"/>
</dbReference>
<protein>
    <submittedName>
        <fullName evidence="2">N-acetyltransferase GCN5</fullName>
    </submittedName>
</protein>
<dbReference type="Gene3D" id="3.40.630.30">
    <property type="match status" value="1"/>
</dbReference>
<gene>
    <name evidence="2" type="ORF">GCM10007876_07210</name>
</gene>
<dbReference type="InterPro" id="IPR016181">
    <property type="entry name" value="Acyl_CoA_acyltransferase"/>
</dbReference>
<proteinExistence type="predicted"/>
<keyword evidence="3" id="KW-1185">Reference proteome</keyword>
<sequence length="170" mass="18954">MAIEGLNLSKGLGIRPSTPSDKPFLEKLHNSTRDDLKMIDGEKDFVESFIQMQYQVQTEGYGDKFPNAMYFIVEKLQEPIGKVTIDFGQNEIRLVDIAFIPLARGKGYGEAVLSCLQQAAAQAGAPLTLSVFSGNVFAKNLYLKMGFVVEQVTPPYEFLVWYPKPARVIV</sequence>
<name>A0AA37S8R2_9GAMM</name>
<dbReference type="RefSeq" id="WP_284378871.1">
    <property type="nucleotide sequence ID" value="NZ_BSNM01000003.1"/>
</dbReference>
<dbReference type="GO" id="GO:0016747">
    <property type="term" value="F:acyltransferase activity, transferring groups other than amino-acyl groups"/>
    <property type="evidence" value="ECO:0007669"/>
    <property type="project" value="InterPro"/>
</dbReference>
<dbReference type="Proteomes" id="UP001161389">
    <property type="component" value="Unassembled WGS sequence"/>
</dbReference>
<dbReference type="EMBL" id="BSNM01000003">
    <property type="protein sequence ID" value="GLQ30243.1"/>
    <property type="molecule type" value="Genomic_DNA"/>
</dbReference>
<reference evidence="2" key="2">
    <citation type="submission" date="2023-01" db="EMBL/GenBank/DDBJ databases">
        <title>Draft genome sequence of Litoribrevibacter albus strain NBRC 110071.</title>
        <authorList>
            <person name="Sun Q."/>
            <person name="Mori K."/>
        </authorList>
    </citation>
    <scope>NUCLEOTIDE SEQUENCE</scope>
    <source>
        <strain evidence="2">NBRC 110071</strain>
    </source>
</reference>
<dbReference type="AlphaFoldDB" id="A0AA37S8R2"/>
<dbReference type="InterPro" id="IPR000182">
    <property type="entry name" value="GNAT_dom"/>
</dbReference>
<evidence type="ECO:0000259" key="1">
    <source>
        <dbReference type="PROSITE" id="PS51186"/>
    </source>
</evidence>
<feature type="domain" description="N-acetyltransferase" evidence="1">
    <location>
        <begin position="12"/>
        <end position="167"/>
    </location>
</feature>
<dbReference type="SUPFAM" id="SSF55729">
    <property type="entry name" value="Acyl-CoA N-acyltransferases (Nat)"/>
    <property type="match status" value="1"/>
</dbReference>
<evidence type="ECO:0000313" key="3">
    <source>
        <dbReference type="Proteomes" id="UP001161389"/>
    </source>
</evidence>
<dbReference type="PROSITE" id="PS51186">
    <property type="entry name" value="GNAT"/>
    <property type="match status" value="1"/>
</dbReference>
<evidence type="ECO:0000313" key="2">
    <source>
        <dbReference type="EMBL" id="GLQ30243.1"/>
    </source>
</evidence>
<reference evidence="2" key="1">
    <citation type="journal article" date="2014" name="Int. J. Syst. Evol. Microbiol.">
        <title>Complete genome sequence of Corynebacterium casei LMG S-19264T (=DSM 44701T), isolated from a smear-ripened cheese.</title>
        <authorList>
            <consortium name="US DOE Joint Genome Institute (JGI-PGF)"/>
            <person name="Walter F."/>
            <person name="Albersmeier A."/>
            <person name="Kalinowski J."/>
            <person name="Ruckert C."/>
        </authorList>
    </citation>
    <scope>NUCLEOTIDE SEQUENCE</scope>
    <source>
        <strain evidence="2">NBRC 110071</strain>
    </source>
</reference>
<accession>A0AA37S8R2</accession>
<organism evidence="2 3">
    <name type="scientific">Litoribrevibacter albus</name>
    <dbReference type="NCBI Taxonomy" id="1473156"/>
    <lineage>
        <taxon>Bacteria</taxon>
        <taxon>Pseudomonadati</taxon>
        <taxon>Pseudomonadota</taxon>
        <taxon>Gammaproteobacteria</taxon>
        <taxon>Oceanospirillales</taxon>
        <taxon>Oceanospirillaceae</taxon>
        <taxon>Litoribrevibacter</taxon>
    </lineage>
</organism>